<evidence type="ECO:0000313" key="1">
    <source>
        <dbReference type="Proteomes" id="UP000887581"/>
    </source>
</evidence>
<proteinExistence type="predicted"/>
<dbReference type="InterPro" id="IPR001372">
    <property type="entry name" value="Dynein_light_chain_typ-1/2"/>
</dbReference>
<name>A0A915PLK7_9BILA</name>
<accession>A0A915PLK7</accession>
<organism evidence="1 2">
    <name type="scientific">Setaria digitata</name>
    <dbReference type="NCBI Taxonomy" id="48799"/>
    <lineage>
        <taxon>Eukaryota</taxon>
        <taxon>Metazoa</taxon>
        <taxon>Ecdysozoa</taxon>
        <taxon>Nematoda</taxon>
        <taxon>Chromadorea</taxon>
        <taxon>Rhabditida</taxon>
        <taxon>Spirurina</taxon>
        <taxon>Spiruromorpha</taxon>
        <taxon>Filarioidea</taxon>
        <taxon>Setariidae</taxon>
        <taxon>Setaria</taxon>
    </lineage>
</organism>
<reference evidence="2" key="1">
    <citation type="submission" date="2022-11" db="UniProtKB">
        <authorList>
            <consortium name="WormBaseParasite"/>
        </authorList>
    </citation>
    <scope>IDENTIFICATION</scope>
</reference>
<evidence type="ECO:0000313" key="2">
    <source>
        <dbReference type="WBParaSite" id="sdigi.contig232.g6447.t1"/>
    </source>
</evidence>
<keyword evidence="1" id="KW-1185">Reference proteome</keyword>
<dbReference type="GO" id="GO:0030286">
    <property type="term" value="C:dynein complex"/>
    <property type="evidence" value="ECO:0007669"/>
    <property type="project" value="InterPro"/>
</dbReference>
<dbReference type="Gene3D" id="3.30.740.10">
    <property type="entry name" value="Protein Inhibitor Of Neuronal Nitric Oxide Synthase"/>
    <property type="match status" value="1"/>
</dbReference>
<dbReference type="Proteomes" id="UP000887581">
    <property type="component" value="Unplaced"/>
</dbReference>
<protein>
    <submittedName>
        <fullName evidence="2">Uncharacterized protein</fullName>
    </submittedName>
</protein>
<dbReference type="GO" id="GO:0007017">
    <property type="term" value="P:microtubule-based process"/>
    <property type="evidence" value="ECO:0007669"/>
    <property type="project" value="InterPro"/>
</dbReference>
<dbReference type="Pfam" id="PF01221">
    <property type="entry name" value="Dynein_light"/>
    <property type="match status" value="1"/>
</dbReference>
<dbReference type="AlphaFoldDB" id="A0A915PLK7"/>
<dbReference type="InterPro" id="IPR037177">
    <property type="entry name" value="DLC_sf"/>
</dbReference>
<dbReference type="WBParaSite" id="sdigi.contig232.g6447.t1">
    <property type="protein sequence ID" value="sdigi.contig232.g6447.t1"/>
    <property type="gene ID" value="sdigi.contig232.g6447"/>
</dbReference>
<dbReference type="SUPFAM" id="SSF54648">
    <property type="entry name" value="DLC"/>
    <property type="match status" value="1"/>
</dbReference>
<sequence>MTDRKAVIKNADMSEDMQQDAIDCATQALEKNAFLMVIPSPCIWNRYWGALNVHCKVQYREGYSSVYKERIRQEVQSHMALHCWAEFRVIRYTRNKTLHLLLFGPSSNTFV</sequence>